<comment type="caution">
    <text evidence="10">The sequence shown here is derived from an EMBL/GenBank/DDBJ whole genome shotgun (WGS) entry which is preliminary data.</text>
</comment>
<dbReference type="Proteomes" id="UP001266099">
    <property type="component" value="Unassembled WGS sequence"/>
</dbReference>
<keyword evidence="5" id="KW-0862">Zinc</keyword>
<dbReference type="InterPro" id="IPR002589">
    <property type="entry name" value="Macro_dom"/>
</dbReference>
<name>A0ABU1T2D7_9ACTO</name>
<gene>
    <name evidence="10" type="ORF">J2S36_001076</name>
</gene>
<reference evidence="10 11" key="1">
    <citation type="submission" date="2023-07" db="EMBL/GenBank/DDBJ databases">
        <title>Sequencing the genomes of 1000 actinobacteria strains.</title>
        <authorList>
            <person name="Klenk H.-P."/>
        </authorList>
    </citation>
    <scope>NUCLEOTIDE SEQUENCE [LARGE SCALE GENOMIC DNA]</scope>
    <source>
        <strain evidence="10 11">DSM 15539</strain>
    </source>
</reference>
<proteinExistence type="inferred from homology"/>
<keyword evidence="11" id="KW-1185">Reference proteome</keyword>
<dbReference type="EMBL" id="JAVDUJ010000001">
    <property type="protein sequence ID" value="MDR6939533.1"/>
    <property type="molecule type" value="Genomic_DNA"/>
</dbReference>
<evidence type="ECO:0000256" key="6">
    <source>
        <dbReference type="ARBA" id="ARBA00023295"/>
    </source>
</evidence>
<evidence type="ECO:0000256" key="8">
    <source>
        <dbReference type="ARBA" id="ARBA00093459"/>
    </source>
</evidence>
<evidence type="ECO:0000256" key="2">
    <source>
        <dbReference type="ARBA" id="ARBA00018852"/>
    </source>
</evidence>
<evidence type="ECO:0000256" key="5">
    <source>
        <dbReference type="ARBA" id="ARBA00022833"/>
    </source>
</evidence>
<dbReference type="Pfam" id="PF01661">
    <property type="entry name" value="Macro"/>
    <property type="match status" value="1"/>
</dbReference>
<keyword evidence="4" id="KW-0378">Hydrolase</keyword>
<evidence type="ECO:0000259" key="9">
    <source>
        <dbReference type="PROSITE" id="PS51154"/>
    </source>
</evidence>
<feature type="domain" description="Macro" evidence="9">
    <location>
        <begin position="106"/>
        <end position="298"/>
    </location>
</feature>
<sequence length="300" mass="33481">MLKLADYRDAIRLDEEFPAPMNDRRSNYDLLMTALSGLKDKHYTGASSMAHLSTDDGLLRWLLAELAIRKASPIDPITSRAINTLLYRQIGKRGRVEVLNLRRISDQLPNCDFVNANDVVLYRGDILEVVVDAVVNTSLDDLSGCPIPLHGCLDSVIHSQAGPWLKNDAAKIMELQGKPETPGSAKITRGYRLPAKYIIHTHMPRFAGEFTDEHKQILADCYRNSLNLALEKGDIKTIAFPAIGTGMNGFPKDVACKIALDTVEEWWRIHPDALDLIVFSVHSDVDSEVYSHTLSTWVSD</sequence>
<evidence type="ECO:0000256" key="1">
    <source>
        <dbReference type="ARBA" id="ARBA00001947"/>
    </source>
</evidence>
<dbReference type="RefSeq" id="WP_309956272.1">
    <property type="nucleotide sequence ID" value="NZ_CP136414.1"/>
</dbReference>
<comment type="catalytic activity">
    <reaction evidence="7">
        <text>4-O-(ADP-D-ribosyl)-L-aspartyl-[protein] + H2O = L-aspartyl-[protein] + ADP-D-ribose + H(+)</text>
        <dbReference type="Rhea" id="RHEA:54428"/>
        <dbReference type="Rhea" id="RHEA-COMP:9867"/>
        <dbReference type="Rhea" id="RHEA-COMP:13832"/>
        <dbReference type="ChEBI" id="CHEBI:15377"/>
        <dbReference type="ChEBI" id="CHEBI:15378"/>
        <dbReference type="ChEBI" id="CHEBI:29961"/>
        <dbReference type="ChEBI" id="CHEBI:57967"/>
        <dbReference type="ChEBI" id="CHEBI:138102"/>
    </reaction>
    <physiologicalReaction direction="left-to-right" evidence="7">
        <dbReference type="Rhea" id="RHEA:54429"/>
    </physiologicalReaction>
</comment>
<dbReference type="PROSITE" id="PS51154">
    <property type="entry name" value="MACRO"/>
    <property type="match status" value="1"/>
</dbReference>
<dbReference type="SMART" id="SM00506">
    <property type="entry name" value="A1pp"/>
    <property type="match status" value="1"/>
</dbReference>
<organism evidence="10 11">
    <name type="scientific">Arcanobacterium hippocoleae</name>
    <dbReference type="NCBI Taxonomy" id="149017"/>
    <lineage>
        <taxon>Bacteria</taxon>
        <taxon>Bacillati</taxon>
        <taxon>Actinomycetota</taxon>
        <taxon>Actinomycetes</taxon>
        <taxon>Actinomycetales</taxon>
        <taxon>Actinomycetaceae</taxon>
        <taxon>Arcanobacterium</taxon>
    </lineage>
</organism>
<comment type="cofactor">
    <cofactor evidence="1">
        <name>Zn(2+)</name>
        <dbReference type="ChEBI" id="CHEBI:29105"/>
    </cofactor>
</comment>
<dbReference type="PANTHER" id="PTHR11106">
    <property type="entry name" value="GANGLIOSIDE INDUCED DIFFERENTIATION ASSOCIATED PROTEIN 2-RELATED"/>
    <property type="match status" value="1"/>
</dbReference>
<evidence type="ECO:0000256" key="3">
    <source>
        <dbReference type="ARBA" id="ARBA00022723"/>
    </source>
</evidence>
<evidence type="ECO:0000313" key="10">
    <source>
        <dbReference type="EMBL" id="MDR6939533.1"/>
    </source>
</evidence>
<keyword evidence="6" id="KW-0326">Glycosidase</keyword>
<comment type="similarity">
    <text evidence="8">Belongs to the MacroD-type family. Zn-Macro subfamily.</text>
</comment>
<evidence type="ECO:0000256" key="4">
    <source>
        <dbReference type="ARBA" id="ARBA00022801"/>
    </source>
</evidence>
<evidence type="ECO:0000313" key="11">
    <source>
        <dbReference type="Proteomes" id="UP001266099"/>
    </source>
</evidence>
<dbReference type="Gene3D" id="3.40.220.10">
    <property type="entry name" value="Leucine Aminopeptidase, subunit E, domain 1"/>
    <property type="match status" value="1"/>
</dbReference>
<accession>A0ABU1T2D7</accession>
<dbReference type="PANTHER" id="PTHR11106:SF121">
    <property type="entry name" value="ADP-RIBOSE 1''-PHOSPHATE PHOSPHATASE"/>
    <property type="match status" value="1"/>
</dbReference>
<keyword evidence="3" id="KW-0479">Metal-binding</keyword>
<dbReference type="InterPro" id="IPR043472">
    <property type="entry name" value="Macro_dom-like"/>
</dbReference>
<evidence type="ECO:0000256" key="7">
    <source>
        <dbReference type="ARBA" id="ARBA00048482"/>
    </source>
</evidence>
<dbReference type="SUPFAM" id="SSF52949">
    <property type="entry name" value="Macro domain-like"/>
    <property type="match status" value="1"/>
</dbReference>
<protein>
    <recommendedName>
        <fullName evidence="2">Protein-ADP-ribose hydrolase</fullName>
    </recommendedName>
</protein>